<dbReference type="RefSeq" id="WP_009542613.1">
    <property type="nucleotide sequence ID" value="NZ_ANHY01000026.1"/>
</dbReference>
<sequence length="335" mass="35855">MSNTTQVAPADMPGGLTIADLRCPATGAPLVPREGALVSVGVVPERAYPVVRGVPVLIDDDASLFRIADFTAPAGGAAMPGTVKASAAARGGAIKRLARAVLRRLPDRSYNTSDFSAAQALDALAAQVPAARVLVIGAGEATLPARPGLRMVYTDVAVGPNAHYVCDAHQLPFADGRFDMVVCCSVLEHVLEPHACVAEIHRVLGPDGLVYAVTPFIAQVHMGAHDFTRFTVLGHRALFRRFDTLRAGMAGGPGMALTWTFEYWLTSFGRRGSVRSGLQAAARLLSWPVRYGDHLLARREGSYDTAAGSYFFGRRRESPIPARDLLREHRGLNPH</sequence>
<dbReference type="STRING" id="1238182.C882_2218"/>
<evidence type="ECO:0000313" key="2">
    <source>
        <dbReference type="EMBL" id="EKV26591.1"/>
    </source>
</evidence>
<evidence type="ECO:0000259" key="1">
    <source>
        <dbReference type="Pfam" id="PF08241"/>
    </source>
</evidence>
<dbReference type="CDD" id="cd02440">
    <property type="entry name" value="AdoMet_MTases"/>
    <property type="match status" value="1"/>
</dbReference>
<protein>
    <recommendedName>
        <fullName evidence="1">Methyltransferase type 11 domain-containing protein</fullName>
    </recommendedName>
</protein>
<dbReference type="OrthoDB" id="7171187at2"/>
<accession>K9HCZ0</accession>
<evidence type="ECO:0000313" key="3">
    <source>
        <dbReference type="Proteomes" id="UP000009881"/>
    </source>
</evidence>
<dbReference type="SUPFAM" id="SSF53335">
    <property type="entry name" value="S-adenosyl-L-methionine-dependent methyltransferases"/>
    <property type="match status" value="1"/>
</dbReference>
<keyword evidence="3" id="KW-1185">Reference proteome</keyword>
<dbReference type="SUPFAM" id="SSF158997">
    <property type="entry name" value="Trm112p-like"/>
    <property type="match status" value="1"/>
</dbReference>
<dbReference type="InterPro" id="IPR029063">
    <property type="entry name" value="SAM-dependent_MTases_sf"/>
</dbReference>
<dbReference type="Proteomes" id="UP000009881">
    <property type="component" value="Unassembled WGS sequence"/>
</dbReference>
<dbReference type="GO" id="GO:0008757">
    <property type="term" value="F:S-adenosylmethionine-dependent methyltransferase activity"/>
    <property type="evidence" value="ECO:0007669"/>
    <property type="project" value="InterPro"/>
</dbReference>
<dbReference type="AlphaFoldDB" id="K9HCZ0"/>
<feature type="domain" description="Methyltransferase type 11" evidence="1">
    <location>
        <begin position="164"/>
        <end position="211"/>
    </location>
</feature>
<reference evidence="2 3" key="1">
    <citation type="journal article" date="2013" name="Genome Announc.">
        <title>Draft Genome Sequence of an Alphaproteobacterium, Caenispirillum salinarum AK4(T), Isolated from a Solar Saltern.</title>
        <authorList>
            <person name="Khatri I."/>
            <person name="Singh A."/>
            <person name="Korpole S."/>
            <person name="Pinnaka A.K."/>
            <person name="Subramanian S."/>
        </authorList>
    </citation>
    <scope>NUCLEOTIDE SEQUENCE [LARGE SCALE GENOMIC DNA]</scope>
    <source>
        <strain evidence="2 3">AK4</strain>
    </source>
</reference>
<name>K9HCZ0_9PROT</name>
<dbReference type="Gene3D" id="3.40.50.150">
    <property type="entry name" value="Vaccinia Virus protein VP39"/>
    <property type="match status" value="1"/>
</dbReference>
<proteinExistence type="predicted"/>
<dbReference type="eggNOG" id="COG2226">
    <property type="taxonomic scope" value="Bacteria"/>
</dbReference>
<dbReference type="EMBL" id="ANHY01000026">
    <property type="protein sequence ID" value="EKV26591.1"/>
    <property type="molecule type" value="Genomic_DNA"/>
</dbReference>
<dbReference type="Pfam" id="PF08241">
    <property type="entry name" value="Methyltransf_11"/>
    <property type="match status" value="1"/>
</dbReference>
<gene>
    <name evidence="2" type="ORF">C882_2218</name>
</gene>
<dbReference type="Gene3D" id="2.20.25.10">
    <property type="match status" value="1"/>
</dbReference>
<organism evidence="2 3">
    <name type="scientific">Caenispirillum salinarum AK4</name>
    <dbReference type="NCBI Taxonomy" id="1238182"/>
    <lineage>
        <taxon>Bacteria</taxon>
        <taxon>Pseudomonadati</taxon>
        <taxon>Pseudomonadota</taxon>
        <taxon>Alphaproteobacteria</taxon>
        <taxon>Rhodospirillales</taxon>
        <taxon>Novispirillaceae</taxon>
        <taxon>Caenispirillum</taxon>
    </lineage>
</organism>
<dbReference type="InterPro" id="IPR013216">
    <property type="entry name" value="Methyltransf_11"/>
</dbReference>
<comment type="caution">
    <text evidence="2">The sequence shown here is derived from an EMBL/GenBank/DDBJ whole genome shotgun (WGS) entry which is preliminary data.</text>
</comment>